<protein>
    <submittedName>
        <fullName evidence="2">Nuclear transport factor 2 family protein</fullName>
    </submittedName>
</protein>
<dbReference type="CDD" id="cd00531">
    <property type="entry name" value="NTF2_like"/>
    <property type="match status" value="1"/>
</dbReference>
<gene>
    <name evidence="2" type="ORF">G8E00_07860</name>
</gene>
<name>A0A6G8RVX5_9GAMM</name>
<dbReference type="KEGG" id="asha:G8E00_07860"/>
<dbReference type="RefSeq" id="WP_166223451.1">
    <property type="nucleotide sequence ID" value="NZ_CP049801.1"/>
</dbReference>
<dbReference type="AlphaFoldDB" id="A0A6G8RVX5"/>
<dbReference type="EMBL" id="CP049801">
    <property type="protein sequence ID" value="QIO05873.1"/>
    <property type="molecule type" value="Genomic_DNA"/>
</dbReference>
<evidence type="ECO:0000313" key="3">
    <source>
        <dbReference type="Proteomes" id="UP000502297"/>
    </source>
</evidence>
<accession>A0A6G8RVX5</accession>
<evidence type="ECO:0000313" key="2">
    <source>
        <dbReference type="EMBL" id="QIO05873.1"/>
    </source>
</evidence>
<dbReference type="InterPro" id="IPR027843">
    <property type="entry name" value="DUF4440"/>
</dbReference>
<evidence type="ECO:0000259" key="1">
    <source>
        <dbReference type="Pfam" id="PF14534"/>
    </source>
</evidence>
<dbReference type="InterPro" id="IPR032710">
    <property type="entry name" value="NTF2-like_dom_sf"/>
</dbReference>
<sequence length="137" mass="15478">MISIVQTSANLSPEQVIMQYGEYLNAKNIDGIISLYHDDAEIIPDQLPSIVGTALIVPFYEQTFSSIQIDGKLVVRSTDVSADIAIVRCEEQANVTELATGQTTKNYFREMFVLKKIKDTWLIYKYMFSQNNSQVSN</sequence>
<dbReference type="Gene3D" id="3.10.450.50">
    <property type="match status" value="1"/>
</dbReference>
<dbReference type="Proteomes" id="UP000502297">
    <property type="component" value="Chromosome"/>
</dbReference>
<dbReference type="Pfam" id="PF14534">
    <property type="entry name" value="DUF4440"/>
    <property type="match status" value="1"/>
</dbReference>
<keyword evidence="3" id="KW-1185">Reference proteome</keyword>
<dbReference type="SUPFAM" id="SSF54427">
    <property type="entry name" value="NTF2-like"/>
    <property type="match status" value="1"/>
</dbReference>
<reference evidence="2 3" key="1">
    <citation type="submission" date="2020-03" db="EMBL/GenBank/DDBJ databases">
        <authorList>
            <person name="Zhu W."/>
        </authorList>
    </citation>
    <scope>NUCLEOTIDE SEQUENCE [LARGE SCALE GENOMIC DNA]</scope>
    <source>
        <strain evidence="2 3">323-1</strain>
    </source>
</reference>
<proteinExistence type="predicted"/>
<feature type="domain" description="DUF4440" evidence="1">
    <location>
        <begin position="16"/>
        <end position="123"/>
    </location>
</feature>
<organism evidence="2 3">
    <name type="scientific">Acinetobacter shaoyimingii</name>
    <dbReference type="NCBI Taxonomy" id="2715164"/>
    <lineage>
        <taxon>Bacteria</taxon>
        <taxon>Pseudomonadati</taxon>
        <taxon>Pseudomonadota</taxon>
        <taxon>Gammaproteobacteria</taxon>
        <taxon>Moraxellales</taxon>
        <taxon>Moraxellaceae</taxon>
        <taxon>Acinetobacter</taxon>
    </lineage>
</organism>